<comment type="caution">
    <text evidence="1">The sequence shown here is derived from an EMBL/GenBank/DDBJ whole genome shotgun (WGS) entry which is preliminary data.</text>
</comment>
<dbReference type="EMBL" id="JASBRG010000007">
    <property type="protein sequence ID" value="MDI3320777.1"/>
    <property type="molecule type" value="Genomic_DNA"/>
</dbReference>
<dbReference type="RefSeq" id="WP_282334879.1">
    <property type="nucleotide sequence ID" value="NZ_JASBRG010000007.1"/>
</dbReference>
<organism evidence="1 2">
    <name type="scientific">Pinibacter soli</name>
    <dbReference type="NCBI Taxonomy" id="3044211"/>
    <lineage>
        <taxon>Bacteria</taxon>
        <taxon>Pseudomonadati</taxon>
        <taxon>Bacteroidota</taxon>
        <taxon>Chitinophagia</taxon>
        <taxon>Chitinophagales</taxon>
        <taxon>Chitinophagaceae</taxon>
        <taxon>Pinibacter</taxon>
    </lineage>
</organism>
<proteinExistence type="predicted"/>
<sequence length="264" mass="29672">MECLNCNNQLPDKGFFCPTCSNQFKCKSCDGLLLKDAKVCIFCGEQVNGNKSTISNTNTIEFSETENSRTFKANFTDTVGQSISDSFGMFIMNKITSKKPATLGQPKSYPNNRLDLSEQEEAEIIEEPSDTLELRQLKSIFKSDGDKTTLSETRLKATSKRDYGIRLSIIFLYYKLVLGTENVPRKELTAILDNASVEDGNLRYWLTNNPLIGVSGDLVELKAPGKDAAKKYLSEIANKELKDKWQIGTYSKVSRKPKEKKDKK</sequence>
<evidence type="ECO:0000313" key="1">
    <source>
        <dbReference type="EMBL" id="MDI3320777.1"/>
    </source>
</evidence>
<accession>A0ABT6RG00</accession>
<reference evidence="1 2" key="1">
    <citation type="submission" date="2023-05" db="EMBL/GenBank/DDBJ databases">
        <title>Genome sequence of Pinibacter sp. MAH-24.</title>
        <authorList>
            <person name="Huq M.A."/>
        </authorList>
    </citation>
    <scope>NUCLEOTIDE SEQUENCE [LARGE SCALE GENOMIC DNA]</scope>
    <source>
        <strain evidence="1 2">MAH-24</strain>
    </source>
</reference>
<gene>
    <name evidence="1" type="ORF">QJ048_13385</name>
</gene>
<name>A0ABT6RG00_9BACT</name>
<evidence type="ECO:0000313" key="2">
    <source>
        <dbReference type="Proteomes" id="UP001226434"/>
    </source>
</evidence>
<protein>
    <submittedName>
        <fullName evidence="1">Zinc ribbon domain-containing protein</fullName>
    </submittedName>
</protein>
<dbReference type="Proteomes" id="UP001226434">
    <property type="component" value="Unassembled WGS sequence"/>
</dbReference>
<keyword evidence="2" id="KW-1185">Reference proteome</keyword>